<proteinExistence type="predicted"/>
<dbReference type="OrthoDB" id="9757536at2"/>
<feature type="region of interest" description="Disordered" evidence="1">
    <location>
        <begin position="1"/>
        <end position="20"/>
    </location>
</feature>
<dbReference type="AlphaFoldDB" id="A0A517U436"/>
<dbReference type="Proteomes" id="UP000317909">
    <property type="component" value="Chromosome"/>
</dbReference>
<evidence type="ECO:0008006" key="4">
    <source>
        <dbReference type="Google" id="ProtNLM"/>
    </source>
</evidence>
<evidence type="ECO:0000313" key="3">
    <source>
        <dbReference type="Proteomes" id="UP000317909"/>
    </source>
</evidence>
<sequence>MPRHSRLNRSTPATSGRSLRLEPLEDRRVLSVTLEMLTDVGSTPHSGDSNPYGFVQVGDLTYFSTRPGSPPASTTETWVTNGTTNATRLLSEVLPGDLLVGGVVGNVAGTLYFTASLPDLTGYKLWQWGGIGSEPTPVLSATGQSLSIATPIVEVGGVWYFGALATSVGVGAELWRTDGTQAGTYQVKEIRPGPVGGFNLPNAGRQPTLFNVSGRLMFIANDGTHGSELWTSDGTEAGTVIVKDIQAGKYNGIAPSSFYGAMAAVVGDLLYFSAATGPSDSELWRSDGTDAGTYRVKDIRLGNQGSTPQHLTNAGGALYFAANDGATGNELWKSDGTEAGTVLVKDIQAGASGSGPFDLTEMNGLLYFGASAAVWCSDGTEAGTTLLFGDQPIPNFIQLPMPLGSLNETYANLDQIVNLNGTLYFPGRDSYGSQLIALWKYDGAGNATRVLSNNTAGVNSFNTFETIHFLTAAGDKLYFAGDSFYHGNEPWISDGTTAGTRLLKDVTGMDTDSSVSGLTNANGTLRFIANTGVSSQTPPRGWWTTDGTIAGTTSYAANTGKMNGYSFIGSAGGLTFFKTTNSSSDNDWELWRTDGTAAGTLRAKDIRPGAESGLGSGSTGAVEMNGFLYFRANDGIHGFELWRSDGTEAGTTMVADVFPGDMNGVSNVNFTPMANVGGTLYFVANDGASGNALWRTDGTAAGTNLVRTFNTWTPRNLYNVNGTLFFGAGHDDSGLELWKSDGTEAGTVMVKDIAPGNSLWHVDPPGFANIGDTIYFIANDGVTGPEIWKSDGTAEGTQLVKDIRSDGVALLSQFTVVGNTLYFYANDGVHGSELWKSDGTEAGTTLVKDIQPGASSGVGGIANPVNVGGILYFSATDGVNGAELWRSDGTEAGTYMVRNINAVFSGAGGSDLRSLTNVNGRLYFAANDGVHGSELWMLSPDDAAMAAGDYDQNDVTDGADFLKWQRAFGSADVTNDGDNDGTVGSGDLDAWEDNFGAPESASPSSGVAAAVAAILADEEAGTDGASTTTTSQGSLGSAAGVSPWAREAIFAAGDFSLLFRTFNPASEDWLAGRRGRGARR</sequence>
<accession>A0A517U436</accession>
<keyword evidence="3" id="KW-1185">Reference proteome</keyword>
<organism evidence="2 3">
    <name type="scientific">Lacipirellula limnantheis</name>
    <dbReference type="NCBI Taxonomy" id="2528024"/>
    <lineage>
        <taxon>Bacteria</taxon>
        <taxon>Pseudomonadati</taxon>
        <taxon>Planctomycetota</taxon>
        <taxon>Planctomycetia</taxon>
        <taxon>Pirellulales</taxon>
        <taxon>Lacipirellulaceae</taxon>
        <taxon>Lacipirellula</taxon>
    </lineage>
</organism>
<protein>
    <recommendedName>
        <fullName evidence="4">Hyalin</fullName>
    </recommendedName>
</protein>
<reference evidence="2 3" key="1">
    <citation type="submission" date="2019-02" db="EMBL/GenBank/DDBJ databases">
        <title>Deep-cultivation of Planctomycetes and their phenomic and genomic characterization uncovers novel biology.</title>
        <authorList>
            <person name="Wiegand S."/>
            <person name="Jogler M."/>
            <person name="Boedeker C."/>
            <person name="Pinto D."/>
            <person name="Vollmers J."/>
            <person name="Rivas-Marin E."/>
            <person name="Kohn T."/>
            <person name="Peeters S.H."/>
            <person name="Heuer A."/>
            <person name="Rast P."/>
            <person name="Oberbeckmann S."/>
            <person name="Bunk B."/>
            <person name="Jeske O."/>
            <person name="Meyerdierks A."/>
            <person name="Storesund J.E."/>
            <person name="Kallscheuer N."/>
            <person name="Luecker S."/>
            <person name="Lage O.M."/>
            <person name="Pohl T."/>
            <person name="Merkel B.J."/>
            <person name="Hornburger P."/>
            <person name="Mueller R.-W."/>
            <person name="Bruemmer F."/>
            <person name="Labrenz M."/>
            <person name="Spormann A.M."/>
            <person name="Op den Camp H."/>
            <person name="Overmann J."/>
            <person name="Amann R."/>
            <person name="Jetten M.S.M."/>
            <person name="Mascher T."/>
            <person name="Medema M.H."/>
            <person name="Devos D.P."/>
            <person name="Kaster A.-K."/>
            <person name="Ovreas L."/>
            <person name="Rohde M."/>
            <person name="Galperin M.Y."/>
            <person name="Jogler C."/>
        </authorList>
    </citation>
    <scope>NUCLEOTIDE SEQUENCE [LARGE SCALE GENOMIC DNA]</scope>
    <source>
        <strain evidence="2 3">I41</strain>
    </source>
</reference>
<evidence type="ECO:0000313" key="2">
    <source>
        <dbReference type="EMBL" id="QDT75388.1"/>
    </source>
</evidence>
<evidence type="ECO:0000256" key="1">
    <source>
        <dbReference type="SAM" id="MobiDB-lite"/>
    </source>
</evidence>
<gene>
    <name evidence="2" type="ORF">I41_45980</name>
</gene>
<name>A0A517U436_9BACT</name>
<dbReference type="KEGG" id="llh:I41_45980"/>
<dbReference type="EMBL" id="CP036339">
    <property type="protein sequence ID" value="QDT75388.1"/>
    <property type="molecule type" value="Genomic_DNA"/>
</dbReference>
<dbReference type="RefSeq" id="WP_145435046.1">
    <property type="nucleotide sequence ID" value="NZ_CP036339.1"/>
</dbReference>
<dbReference type="NCBIfam" id="TIGR04534">
    <property type="entry name" value="ELWxxDGT_rpt"/>
    <property type="match status" value="4"/>
</dbReference>
<feature type="compositionally biased region" description="Polar residues" evidence="1">
    <location>
        <begin position="8"/>
        <end position="17"/>
    </location>
</feature>
<dbReference type="InterPro" id="IPR030916">
    <property type="entry name" value="ELWxxDGT_rpt"/>
</dbReference>